<evidence type="ECO:0000256" key="2">
    <source>
        <dbReference type="SAM" id="Phobius"/>
    </source>
</evidence>
<keyword evidence="4" id="KW-1185">Reference proteome</keyword>
<feature type="compositionally biased region" description="Polar residues" evidence="1">
    <location>
        <begin position="1"/>
        <end position="16"/>
    </location>
</feature>
<name>A0A7W9HSF7_9PSEU</name>
<evidence type="ECO:0000256" key="1">
    <source>
        <dbReference type="SAM" id="MobiDB-lite"/>
    </source>
</evidence>
<accession>A0A7W9HSF7</accession>
<dbReference type="EMBL" id="JACHMO010000001">
    <property type="protein sequence ID" value="MBB5807321.1"/>
    <property type="molecule type" value="Genomic_DNA"/>
</dbReference>
<keyword evidence="2" id="KW-1133">Transmembrane helix</keyword>
<organism evidence="3 4">
    <name type="scientific">Saccharothrix ecbatanensis</name>
    <dbReference type="NCBI Taxonomy" id="1105145"/>
    <lineage>
        <taxon>Bacteria</taxon>
        <taxon>Bacillati</taxon>
        <taxon>Actinomycetota</taxon>
        <taxon>Actinomycetes</taxon>
        <taxon>Pseudonocardiales</taxon>
        <taxon>Pseudonocardiaceae</taxon>
        <taxon>Saccharothrix</taxon>
    </lineage>
</organism>
<reference evidence="3 4" key="1">
    <citation type="submission" date="2020-08" db="EMBL/GenBank/DDBJ databases">
        <title>Sequencing the genomes of 1000 actinobacteria strains.</title>
        <authorList>
            <person name="Klenk H.-P."/>
        </authorList>
    </citation>
    <scope>NUCLEOTIDE SEQUENCE [LARGE SCALE GENOMIC DNA]</scope>
    <source>
        <strain evidence="3 4">DSM 45486</strain>
    </source>
</reference>
<evidence type="ECO:0000313" key="4">
    <source>
        <dbReference type="Proteomes" id="UP000552097"/>
    </source>
</evidence>
<dbReference type="Proteomes" id="UP000552097">
    <property type="component" value="Unassembled WGS sequence"/>
</dbReference>
<keyword evidence="2" id="KW-0812">Transmembrane</keyword>
<proteinExistence type="predicted"/>
<feature type="transmembrane region" description="Helical" evidence="2">
    <location>
        <begin position="34"/>
        <end position="54"/>
    </location>
</feature>
<dbReference type="AlphaFoldDB" id="A0A7W9HSF7"/>
<feature type="region of interest" description="Disordered" evidence="1">
    <location>
        <begin position="1"/>
        <end position="25"/>
    </location>
</feature>
<gene>
    <name evidence="3" type="ORF">F4560_007089</name>
</gene>
<evidence type="ECO:0000313" key="3">
    <source>
        <dbReference type="EMBL" id="MBB5807321.1"/>
    </source>
</evidence>
<protein>
    <submittedName>
        <fullName evidence="3">Uncharacterized protein</fullName>
    </submittedName>
</protein>
<comment type="caution">
    <text evidence="3">The sequence shown here is derived from an EMBL/GenBank/DDBJ whole genome shotgun (WGS) entry which is preliminary data.</text>
</comment>
<sequence>MSTDTPASAPQYQNAPQGEAIPQAPKKPSVMSRILRAVLGLIVAGAVVYGINYFTSDAAQSKAGECASVTGTTSKPEFKVVDCGAAEANYTIGKVLGSTTESCNGDYDEYTESARRGPDSKLCLVPNLVEGKCYEEGTGMGYPAVDCAKSGAVKLVKLVKGAVDEAACGEATPMTFPEPKTTFCFGLPDSA</sequence>
<keyword evidence="2" id="KW-0472">Membrane</keyword>
<dbReference type="RefSeq" id="WP_184927397.1">
    <property type="nucleotide sequence ID" value="NZ_JACHMO010000001.1"/>
</dbReference>